<protein>
    <submittedName>
        <fullName evidence="1">Uncharacterized protein</fullName>
    </submittedName>
</protein>
<evidence type="ECO:0000313" key="1">
    <source>
        <dbReference type="EMBL" id="CAK5091046.1"/>
    </source>
</evidence>
<keyword evidence="2" id="KW-1185">Reference proteome</keyword>
<dbReference type="EMBL" id="CAVMJV010000085">
    <property type="protein sequence ID" value="CAK5091046.1"/>
    <property type="molecule type" value="Genomic_DNA"/>
</dbReference>
<organism evidence="1 2">
    <name type="scientific">Meloidogyne enterolobii</name>
    <name type="common">Root-knot nematode worm</name>
    <name type="synonym">Meloidogyne mayaguensis</name>
    <dbReference type="NCBI Taxonomy" id="390850"/>
    <lineage>
        <taxon>Eukaryota</taxon>
        <taxon>Metazoa</taxon>
        <taxon>Ecdysozoa</taxon>
        <taxon>Nematoda</taxon>
        <taxon>Chromadorea</taxon>
        <taxon>Rhabditida</taxon>
        <taxon>Tylenchina</taxon>
        <taxon>Tylenchomorpha</taxon>
        <taxon>Tylenchoidea</taxon>
        <taxon>Meloidogynidae</taxon>
        <taxon>Meloidogyninae</taxon>
        <taxon>Meloidogyne</taxon>
    </lineage>
</organism>
<sequence>MKFFTFFLLIYYFVELISTSRDFLKTEEYGQFVGKEREELLEMYKKYFGKNHEEMNDEIFQELQIRSFNKYFVLFLENVAGKFAENDDNEETIFIKLMTGNNKEDESKKIKNENLGWNDEFVSSFKKLNKDALNLLKELFKNDNWSLEKKFCEIYSLVEFAAKNEELSKNNHWSDYIIKFNYVSIIYIYREC</sequence>
<evidence type="ECO:0000313" key="2">
    <source>
        <dbReference type="Proteomes" id="UP001497535"/>
    </source>
</evidence>
<dbReference type="Proteomes" id="UP001497535">
    <property type="component" value="Unassembled WGS sequence"/>
</dbReference>
<gene>
    <name evidence="1" type="ORF">MENTE1834_LOCUS38867</name>
</gene>
<comment type="caution">
    <text evidence="1">The sequence shown here is derived from an EMBL/GenBank/DDBJ whole genome shotgun (WGS) entry which is preliminary data.</text>
</comment>
<accession>A0ACB1AJ48</accession>
<proteinExistence type="predicted"/>
<reference evidence="1" key="1">
    <citation type="submission" date="2023-11" db="EMBL/GenBank/DDBJ databases">
        <authorList>
            <person name="Poullet M."/>
        </authorList>
    </citation>
    <scope>NUCLEOTIDE SEQUENCE</scope>
    <source>
        <strain evidence="1">E1834</strain>
    </source>
</reference>
<name>A0ACB1AJ48_MELEN</name>